<comment type="function">
    <text evidence="6">Catalyzes the first and rate limiting step of the catabolism of tryptophan along the kynurenine pathway. Involved in immune regulation.</text>
</comment>
<reference evidence="9" key="1">
    <citation type="journal article" date="2007" name="Science">
        <title>Evolutionary and biomedical insights from the rhesus macaque genome.</title>
        <authorList>
            <person name="Gibbs R.A."/>
            <person name="Rogers J."/>
            <person name="Katze M.G."/>
            <person name="Bumgarner R."/>
            <person name="Weinstock G.M."/>
            <person name="Mardis E.R."/>
            <person name="Remington K.A."/>
            <person name="Strausberg R.L."/>
            <person name="Venter J.C."/>
            <person name="Wilson R.K."/>
            <person name="Batzer M.A."/>
            <person name="Bustamante C.D."/>
            <person name="Eichler E.E."/>
            <person name="Hahn M.W."/>
            <person name="Hardison R.C."/>
            <person name="Makova K.D."/>
            <person name="Miller W."/>
            <person name="Milosavljevic A."/>
            <person name="Palermo R.E."/>
            <person name="Siepel A."/>
            <person name="Sikela J.M."/>
            <person name="Attaway T."/>
            <person name="Bell S."/>
            <person name="Bernard K.E."/>
            <person name="Buhay C.J."/>
            <person name="Chandrabose M.N."/>
            <person name="Dao M."/>
            <person name="Davis C."/>
            <person name="Delehaunty K.D."/>
            <person name="Ding Y."/>
            <person name="Dinh H.H."/>
            <person name="Dugan-Rocha S."/>
            <person name="Fulton L.A."/>
            <person name="Gabisi R.A."/>
            <person name="Garner T.T."/>
            <person name="Godfrey J."/>
            <person name="Hawes A.C."/>
            <person name="Hernandez J."/>
            <person name="Hines S."/>
            <person name="Holder M."/>
            <person name="Hume J."/>
            <person name="Jhangiani S.N."/>
            <person name="Joshi V."/>
            <person name="Khan Z.M."/>
            <person name="Kirkness E.F."/>
            <person name="Cree A."/>
            <person name="Fowler R.G."/>
            <person name="Lee S."/>
            <person name="Lewis L.R."/>
            <person name="Li Z."/>
            <person name="Liu Y.-S."/>
            <person name="Moore S.M."/>
            <person name="Muzny D."/>
            <person name="Nazareth L.V."/>
            <person name="Ngo D.N."/>
            <person name="Okwuonu G.O."/>
            <person name="Pai G."/>
            <person name="Parker D."/>
            <person name="Paul H.A."/>
            <person name="Pfannkoch C."/>
            <person name="Pohl C.S."/>
            <person name="Rogers Y.-H.C."/>
            <person name="Ruiz S.J."/>
            <person name="Sabo A."/>
            <person name="Santibanez J."/>
            <person name="Schneider B.W."/>
            <person name="Smith S.M."/>
            <person name="Sodergren E."/>
            <person name="Svatek A.F."/>
            <person name="Utterback T.R."/>
            <person name="Vattathil S."/>
            <person name="Warren W."/>
            <person name="White C.S."/>
            <person name="Chinwalla A.T."/>
            <person name="Feng Y."/>
            <person name="Halpern A.L."/>
            <person name="Hillier L.W."/>
            <person name="Huang X."/>
            <person name="Minx P."/>
            <person name="Nelson J.O."/>
            <person name="Pepin K.H."/>
            <person name="Qin X."/>
            <person name="Sutton G.G."/>
            <person name="Venter E."/>
            <person name="Walenz B.P."/>
            <person name="Wallis J.W."/>
            <person name="Worley K.C."/>
            <person name="Yang S.-P."/>
            <person name="Jones S.M."/>
            <person name="Marra M.A."/>
            <person name="Rocchi M."/>
            <person name="Schein J.E."/>
            <person name="Baertsch R."/>
            <person name="Clarke L."/>
            <person name="Csuros M."/>
            <person name="Glasscock J."/>
            <person name="Harris R.A."/>
            <person name="Havlak P."/>
            <person name="Jackson A.R."/>
            <person name="Jiang H."/>
            <person name="Liu Y."/>
            <person name="Messina D.N."/>
            <person name="Shen Y."/>
            <person name="Song H.X.-Z."/>
            <person name="Wylie T."/>
            <person name="Zhang L."/>
            <person name="Birney E."/>
            <person name="Han K."/>
            <person name="Konkel M.K."/>
            <person name="Lee J."/>
            <person name="Smit A.F.A."/>
            <person name="Ullmer B."/>
            <person name="Wang H."/>
            <person name="Xing J."/>
            <person name="Burhans R."/>
            <person name="Cheng Z."/>
            <person name="Karro J.E."/>
            <person name="Ma J."/>
            <person name="Raney B."/>
            <person name="She X."/>
            <person name="Cox M.J."/>
            <person name="Demuth J.P."/>
            <person name="Dumas L.J."/>
            <person name="Han S.-G."/>
            <person name="Hopkins J."/>
            <person name="Karimpour-Fard A."/>
            <person name="Kim Y.H."/>
            <person name="Pollack J.R."/>
            <person name="Vinar T."/>
            <person name="Addo-Quaye C."/>
            <person name="Degenhardt J."/>
            <person name="Denby A."/>
            <person name="Hubisz M.J."/>
            <person name="Indap A."/>
            <person name="Kosiol C."/>
            <person name="Lahn B.T."/>
            <person name="Lawson H.A."/>
            <person name="Marklein A."/>
            <person name="Nielsen R."/>
            <person name="Vallender E.J."/>
            <person name="Clark A.G."/>
            <person name="Ferguson B."/>
            <person name="Hernandez R.D."/>
            <person name="Hirani K."/>
            <person name="Kehrer-Sawatzki H."/>
            <person name="Kolb J."/>
            <person name="Patil S."/>
            <person name="Pu L.-L."/>
            <person name="Ren Y."/>
            <person name="Smith D.G."/>
            <person name="Wheeler D.A."/>
            <person name="Schenck I."/>
            <person name="Ball E.V."/>
            <person name="Chen R."/>
            <person name="Cooper D.N."/>
            <person name="Giardine B."/>
            <person name="Hsu F."/>
            <person name="Kent W.J."/>
            <person name="Lesk A."/>
            <person name="Nelson D.L."/>
            <person name="O'brien W.E."/>
            <person name="Pruefer K."/>
            <person name="Stenson P.D."/>
            <person name="Wallace J.C."/>
            <person name="Ke H."/>
            <person name="Liu X.-M."/>
            <person name="Wang P."/>
            <person name="Xiang A.P."/>
            <person name="Yang F."/>
            <person name="Barber G.P."/>
            <person name="Haussler D."/>
            <person name="Karolchik D."/>
            <person name="Kern A.D."/>
            <person name="Kuhn R.M."/>
            <person name="Smith K.E."/>
            <person name="Zwieg A.S."/>
        </authorList>
    </citation>
    <scope>NUCLEOTIDE SEQUENCE [LARGE SCALE GENOMIC DNA]</scope>
    <source>
        <strain evidence="9">17573</strain>
    </source>
</reference>
<dbReference type="GO" id="GO:0016702">
    <property type="term" value="F:oxidoreductase activity, acting on single donors with incorporation of molecular oxygen, incorporation of two atoms of oxygen"/>
    <property type="evidence" value="ECO:0007669"/>
    <property type="project" value="UniProtKB-ARBA"/>
</dbReference>
<reference evidence="8" key="3">
    <citation type="submission" date="2025-08" db="UniProtKB">
        <authorList>
            <consortium name="Ensembl"/>
        </authorList>
    </citation>
    <scope>IDENTIFICATION</scope>
    <source>
        <strain evidence="8">17573</strain>
    </source>
</reference>
<feature type="binding site" description="proximal binding residue" evidence="5">
    <location>
        <position position="333"/>
    </location>
    <ligand>
        <name>heme b</name>
        <dbReference type="ChEBI" id="CHEBI:60344"/>
    </ligand>
    <ligandPart>
        <name>Fe</name>
        <dbReference type="ChEBI" id="CHEBI:18248"/>
    </ligandPart>
</feature>
<sequence>MEPRRLNVKTAVPLSLERYHISEEYGFLLPDSLKELPDHYRPWMEIANKLPQLIDAHQLRAHVDKMPLLSCQFLKGHREQRLAHLVLSFLTMGYVWQEGEAQPAEVLPRNLALPFVEVSRNLGLPPILVHSDLVLTNWTKKDPDGFLEIGFYCQTHQIRVSSRKTGQMGAQKVKTPFPKLMLLLEQCSCSGRECYLAAQPGGPAPSPAATETVYSGHHQNLRTDAQWKDNPAMPAGLMYEGVSKEPLKYSGGSAAQSTVLHAFDEFLGIRHSKESADFLYRMRDYMPPSHKAFIEDIHSAPSLRDYVLSSGQDHLLTAYNQCVQALVDLRSYHITMVTRYLITAAAKAKRRKPNHLPGPPQALEDRGTGGTAVMSFLKSVRDKTLESILHPHG</sequence>
<reference evidence="8" key="4">
    <citation type="submission" date="2025-09" db="UniProtKB">
        <authorList>
            <consortium name="Ensembl"/>
        </authorList>
    </citation>
    <scope>IDENTIFICATION</scope>
    <source>
        <strain evidence="8">17573</strain>
    </source>
</reference>
<proteinExistence type="inferred from homology"/>
<dbReference type="GeneTree" id="ENSGT00940000161813"/>
<dbReference type="Ensembl" id="ENSMMUT00000091493.1">
    <property type="protein sequence ID" value="ENSMMUP00000078857.1"/>
    <property type="gene ID" value="ENSMMUG00000019306.4"/>
</dbReference>
<accession>A0A5F8ALZ8</accession>
<dbReference type="GO" id="GO:0019441">
    <property type="term" value="P:L-tryptophan catabolic process to kynurenine"/>
    <property type="evidence" value="ECO:0007669"/>
    <property type="project" value="UniProtKB-UniRule"/>
</dbReference>
<keyword evidence="2 5" id="KW-0479">Metal-binding</keyword>
<dbReference type="GO" id="GO:0002376">
    <property type="term" value="P:immune system process"/>
    <property type="evidence" value="ECO:0007669"/>
    <property type="project" value="UniProtKB-KW"/>
</dbReference>
<evidence type="ECO:0000256" key="4">
    <source>
        <dbReference type="ARBA" id="ARBA00023079"/>
    </source>
</evidence>
<evidence type="ECO:0000313" key="10">
    <source>
        <dbReference type="VGNC" id="VGNC:84005"/>
    </source>
</evidence>
<dbReference type="VEuPathDB" id="HostDB:ENSMMUG00000019306"/>
<dbReference type="VGNC" id="VGNC:84005">
    <property type="gene designation" value="IDO2"/>
</dbReference>
<comment type="catalytic activity">
    <reaction evidence="6">
        <text>L-tryptophan + O2 = N-formyl-L-kynurenine</text>
        <dbReference type="Rhea" id="RHEA:24536"/>
        <dbReference type="ChEBI" id="CHEBI:15379"/>
        <dbReference type="ChEBI" id="CHEBI:57912"/>
        <dbReference type="ChEBI" id="CHEBI:58629"/>
    </reaction>
</comment>
<dbReference type="GO" id="GO:0020037">
    <property type="term" value="F:heme binding"/>
    <property type="evidence" value="ECO:0007669"/>
    <property type="project" value="UniProtKB-UniRule"/>
</dbReference>
<keyword evidence="6" id="KW-0560">Oxidoreductase</keyword>
<keyword evidence="5 6" id="KW-0349">Heme</keyword>
<dbReference type="GO" id="GO:0046872">
    <property type="term" value="F:metal ion binding"/>
    <property type="evidence" value="ECO:0007669"/>
    <property type="project" value="UniProtKB-UniRule"/>
</dbReference>
<dbReference type="InterPro" id="IPR037217">
    <property type="entry name" value="Trp/Indoleamine_2_3_dOase-like"/>
</dbReference>
<feature type="region of interest" description="Disordered" evidence="7">
    <location>
        <begin position="349"/>
        <end position="368"/>
    </location>
</feature>
<dbReference type="PANTHER" id="PTHR28657:SF4">
    <property type="entry name" value="INDOLEAMINE 2,3-DIOXYGENASE 2"/>
    <property type="match status" value="1"/>
</dbReference>
<gene>
    <name evidence="8 10" type="primary">IDO2</name>
</gene>
<dbReference type="ExpressionAtlas" id="A0A5F8ALZ8">
    <property type="expression patterns" value="baseline"/>
</dbReference>
<organism evidence="8 9">
    <name type="scientific">Macaca mulatta</name>
    <name type="common">Rhesus macaque</name>
    <dbReference type="NCBI Taxonomy" id="9544"/>
    <lineage>
        <taxon>Eukaryota</taxon>
        <taxon>Metazoa</taxon>
        <taxon>Chordata</taxon>
        <taxon>Craniata</taxon>
        <taxon>Vertebrata</taxon>
        <taxon>Euteleostomi</taxon>
        <taxon>Mammalia</taxon>
        <taxon>Eutheria</taxon>
        <taxon>Euarchontoglires</taxon>
        <taxon>Primates</taxon>
        <taxon>Haplorrhini</taxon>
        <taxon>Catarrhini</taxon>
        <taxon>Cercopithecidae</taxon>
        <taxon>Cercopithecinae</taxon>
        <taxon>Macaca</taxon>
    </lineage>
</organism>
<comment type="similarity">
    <text evidence="1 6">Belongs to the indoleamine 2,3-dioxygenase family.</text>
</comment>
<dbReference type="Proteomes" id="UP000006718">
    <property type="component" value="Chromosome 8"/>
</dbReference>
<dbReference type="Gene3D" id="1.20.58.480">
    <property type="match status" value="1"/>
</dbReference>
<keyword evidence="3 5" id="KW-0408">Iron</keyword>
<dbReference type="Pfam" id="PF01231">
    <property type="entry name" value="IDO"/>
    <property type="match status" value="2"/>
</dbReference>
<evidence type="ECO:0000313" key="8">
    <source>
        <dbReference type="Ensembl" id="ENSMMUP00000078857.1"/>
    </source>
</evidence>
<evidence type="ECO:0000256" key="5">
    <source>
        <dbReference type="PIRSR" id="PIRSR600898-1"/>
    </source>
</evidence>
<dbReference type="SUPFAM" id="SSF140959">
    <property type="entry name" value="Indolic compounds 2,3-dioxygenase-like"/>
    <property type="match status" value="1"/>
</dbReference>
<evidence type="ECO:0000256" key="1">
    <source>
        <dbReference type="ARBA" id="ARBA00007119"/>
    </source>
</evidence>
<keyword evidence="4 6" id="KW-0823">Tryptophan catabolism</keyword>
<dbReference type="Bgee" id="ENSMMUG00000019306">
    <property type="expression patterns" value="Expressed in liver and 9 other cell types or tissues"/>
</dbReference>
<keyword evidence="6" id="KW-0223">Dioxygenase</keyword>
<dbReference type="PANTHER" id="PTHR28657">
    <property type="entry name" value="INDOLEAMINE 2,3-DIOXYGENASE"/>
    <property type="match status" value="1"/>
</dbReference>
<evidence type="ECO:0000256" key="2">
    <source>
        <dbReference type="ARBA" id="ARBA00022723"/>
    </source>
</evidence>
<name>A0A5F8ALZ8_MACMU</name>
<dbReference type="SMR" id="A0A5F8ALZ8"/>
<dbReference type="GO" id="GO:0005737">
    <property type="term" value="C:cytoplasm"/>
    <property type="evidence" value="ECO:0007669"/>
    <property type="project" value="UniProtKB-UniRule"/>
</dbReference>
<keyword evidence="9" id="KW-1185">Reference proteome</keyword>
<protein>
    <recommendedName>
        <fullName evidence="6">Indoleamine 2,3-dioxygenase 2</fullName>
        <shortName evidence="6">IDO-2</shortName>
        <ecNumber evidence="6">1.13.11.-</ecNumber>
    </recommendedName>
</protein>
<keyword evidence="6" id="KW-0391">Immunity</keyword>
<evidence type="ECO:0000313" key="9">
    <source>
        <dbReference type="Proteomes" id="UP000006718"/>
    </source>
</evidence>
<dbReference type="EC" id="1.13.11.-" evidence="6"/>
<dbReference type="AlphaFoldDB" id="A0A5F8ALZ8"/>
<dbReference type="InterPro" id="IPR000898">
    <property type="entry name" value="Indolamine_dOase"/>
</dbReference>
<evidence type="ECO:0000256" key="7">
    <source>
        <dbReference type="SAM" id="MobiDB-lite"/>
    </source>
</evidence>
<evidence type="ECO:0000256" key="3">
    <source>
        <dbReference type="ARBA" id="ARBA00023004"/>
    </source>
</evidence>
<reference evidence="8" key="2">
    <citation type="submission" date="2019-01" db="EMBL/GenBank/DDBJ databases">
        <authorList>
            <person name="Graves T."/>
            <person name="Eichler E.E."/>
            <person name="Wilson R.K."/>
        </authorList>
    </citation>
    <scope>NUCLEOTIDE SEQUENCE [LARGE SCALE GENOMIC DNA]</scope>
    <source>
        <strain evidence="8">17573</strain>
    </source>
</reference>
<evidence type="ECO:0000256" key="6">
    <source>
        <dbReference type="RuleBase" id="RU369119"/>
    </source>
</evidence>